<dbReference type="PANTHER" id="PTHR42085:SF1">
    <property type="entry name" value="F-BOX DOMAIN-CONTAINING PROTEIN"/>
    <property type="match status" value="1"/>
</dbReference>
<evidence type="ECO:0000313" key="1">
    <source>
        <dbReference type="EMBL" id="KAK4549778.1"/>
    </source>
</evidence>
<dbReference type="Proteomes" id="UP001324427">
    <property type="component" value="Unassembled WGS sequence"/>
</dbReference>
<dbReference type="AlphaFoldDB" id="A0AAV9JXC2"/>
<name>A0AAV9JXC2_9PEZI</name>
<accession>A0AAV9JXC2</accession>
<comment type="caution">
    <text evidence="1">The sequence shown here is derived from an EMBL/GenBank/DDBJ whole genome shotgun (WGS) entry which is preliminary data.</text>
</comment>
<dbReference type="InterPro" id="IPR038883">
    <property type="entry name" value="AN11006-like"/>
</dbReference>
<organism evidence="1 2">
    <name type="scientific">Oleoguttula mirabilis</name>
    <dbReference type="NCBI Taxonomy" id="1507867"/>
    <lineage>
        <taxon>Eukaryota</taxon>
        <taxon>Fungi</taxon>
        <taxon>Dikarya</taxon>
        <taxon>Ascomycota</taxon>
        <taxon>Pezizomycotina</taxon>
        <taxon>Dothideomycetes</taxon>
        <taxon>Dothideomycetidae</taxon>
        <taxon>Mycosphaerellales</taxon>
        <taxon>Teratosphaeriaceae</taxon>
        <taxon>Oleoguttula</taxon>
    </lineage>
</organism>
<protein>
    <recommendedName>
        <fullName evidence="3">F-box domain-containing protein</fullName>
    </recommendedName>
</protein>
<evidence type="ECO:0008006" key="3">
    <source>
        <dbReference type="Google" id="ProtNLM"/>
    </source>
</evidence>
<dbReference type="EMBL" id="JAVFHQ010000003">
    <property type="protein sequence ID" value="KAK4549778.1"/>
    <property type="molecule type" value="Genomic_DNA"/>
</dbReference>
<dbReference type="PANTHER" id="PTHR42085">
    <property type="entry name" value="F-BOX DOMAIN-CONTAINING PROTEIN"/>
    <property type="match status" value="1"/>
</dbReference>
<reference evidence="1 2" key="1">
    <citation type="submission" date="2021-11" db="EMBL/GenBank/DDBJ databases">
        <title>Black yeast isolated from Biological Soil Crust.</title>
        <authorList>
            <person name="Kurbessoian T."/>
        </authorList>
    </citation>
    <scope>NUCLEOTIDE SEQUENCE [LARGE SCALE GENOMIC DNA]</scope>
    <source>
        <strain evidence="1 2">CCFEE 5522</strain>
    </source>
</reference>
<gene>
    <name evidence="1" type="ORF">LTR36_005079</name>
</gene>
<sequence length="340" mass="39326">MAEQPFRFMDLPSELRIEILGYLLRQGDIITVNDDRVSSHRRRWNKEIARLTGRKWQPAKADPSPEVLRTCPQMSWDGMKTYWGGNQFAFGRYDLLQWFIEDCPRAPGSITSIVFGEDDHIDKSSAQPRPRESLMDRWPPSLALLENLPKLRKLELNVYGLKAHDGPRNFEAIWGKGGIDMPRCLEHPDDDRLASYYTRDVLLMSIPGAVLDRLTSLTTRHYTRTGTPMVLRDVLQYAKDLHRGAWKVCPYETRDKDSGRWIPIDGDGLGKAQMWREARAAVYWDDGMPEYRTQRRAQWTQWCTWSNSSAWCEGLSGDYQAPRRWAELFDEDGGVRAGVT</sequence>
<proteinExistence type="predicted"/>
<keyword evidence="2" id="KW-1185">Reference proteome</keyword>
<evidence type="ECO:0000313" key="2">
    <source>
        <dbReference type="Proteomes" id="UP001324427"/>
    </source>
</evidence>